<dbReference type="EMBL" id="MGAV01000003">
    <property type="protein sequence ID" value="OGK55450.1"/>
    <property type="molecule type" value="Genomic_DNA"/>
</dbReference>
<protein>
    <submittedName>
        <fullName evidence="1">Uncharacterized protein</fullName>
    </submittedName>
</protein>
<dbReference type="AlphaFoldDB" id="A0A1F7JIL1"/>
<organism evidence="1 2">
    <name type="scientific">Candidatus Roizmanbacteria bacterium RIFCSPLOWO2_02_FULL_36_11</name>
    <dbReference type="NCBI Taxonomy" id="1802071"/>
    <lineage>
        <taxon>Bacteria</taxon>
        <taxon>Candidatus Roizmaniibacteriota</taxon>
    </lineage>
</organism>
<gene>
    <name evidence="1" type="ORF">A3H78_01160</name>
</gene>
<evidence type="ECO:0000313" key="2">
    <source>
        <dbReference type="Proteomes" id="UP000177418"/>
    </source>
</evidence>
<sequence length="61" mass="6638">MITGKMGIEKKINYLFIERCNEGSVSGFIKTGKIVEVPKSSGKAFFPPIGEPLVSRHLVGT</sequence>
<dbReference type="Proteomes" id="UP000177418">
    <property type="component" value="Unassembled WGS sequence"/>
</dbReference>
<proteinExistence type="predicted"/>
<accession>A0A1F7JIL1</accession>
<comment type="caution">
    <text evidence="1">The sequence shown here is derived from an EMBL/GenBank/DDBJ whole genome shotgun (WGS) entry which is preliminary data.</text>
</comment>
<evidence type="ECO:0000313" key="1">
    <source>
        <dbReference type="EMBL" id="OGK55450.1"/>
    </source>
</evidence>
<reference evidence="1 2" key="1">
    <citation type="journal article" date="2016" name="Nat. Commun.">
        <title>Thousands of microbial genomes shed light on interconnected biogeochemical processes in an aquifer system.</title>
        <authorList>
            <person name="Anantharaman K."/>
            <person name="Brown C.T."/>
            <person name="Hug L.A."/>
            <person name="Sharon I."/>
            <person name="Castelle C.J."/>
            <person name="Probst A.J."/>
            <person name="Thomas B.C."/>
            <person name="Singh A."/>
            <person name="Wilkins M.J."/>
            <person name="Karaoz U."/>
            <person name="Brodie E.L."/>
            <person name="Williams K.H."/>
            <person name="Hubbard S.S."/>
            <person name="Banfield J.F."/>
        </authorList>
    </citation>
    <scope>NUCLEOTIDE SEQUENCE [LARGE SCALE GENOMIC DNA]</scope>
</reference>
<name>A0A1F7JIL1_9BACT</name>